<evidence type="ECO:0000313" key="4">
    <source>
        <dbReference type="Proteomes" id="UP000014760"/>
    </source>
</evidence>
<dbReference type="EMBL" id="AMQN01000679">
    <property type="status" value="NOT_ANNOTATED_CDS"/>
    <property type="molecule type" value="Genomic_DNA"/>
</dbReference>
<dbReference type="HOGENOM" id="CLU_1016501_0_0_1"/>
<evidence type="ECO:0000313" key="2">
    <source>
        <dbReference type="EMBL" id="ELU14578.1"/>
    </source>
</evidence>
<feature type="region of interest" description="Disordered" evidence="1">
    <location>
        <begin position="174"/>
        <end position="274"/>
    </location>
</feature>
<gene>
    <name evidence="2" type="ORF">CAPTEDRAFT_211002</name>
</gene>
<reference evidence="4" key="1">
    <citation type="submission" date="2012-12" db="EMBL/GenBank/DDBJ databases">
        <authorList>
            <person name="Hellsten U."/>
            <person name="Grimwood J."/>
            <person name="Chapman J.A."/>
            <person name="Shapiro H."/>
            <person name="Aerts A."/>
            <person name="Otillar R.P."/>
            <person name="Terry A.Y."/>
            <person name="Boore J.L."/>
            <person name="Simakov O."/>
            <person name="Marletaz F."/>
            <person name="Cho S.-J."/>
            <person name="Edsinger-Gonzales E."/>
            <person name="Havlak P."/>
            <person name="Kuo D.-H."/>
            <person name="Larsson T."/>
            <person name="Lv J."/>
            <person name="Arendt D."/>
            <person name="Savage R."/>
            <person name="Osoegawa K."/>
            <person name="de Jong P."/>
            <person name="Lindberg D.R."/>
            <person name="Seaver E.C."/>
            <person name="Weisblat D.A."/>
            <person name="Putnam N.H."/>
            <person name="Grigoriev I.V."/>
            <person name="Rokhsar D.S."/>
        </authorList>
    </citation>
    <scope>NUCLEOTIDE SEQUENCE</scope>
    <source>
        <strain evidence="4">I ESC-2004</strain>
    </source>
</reference>
<accession>R7V6T0</accession>
<dbReference type="EnsemblMetazoa" id="CapteT211002">
    <property type="protein sequence ID" value="CapteP211002"/>
    <property type="gene ID" value="CapteG211002"/>
</dbReference>
<reference evidence="2 4" key="2">
    <citation type="journal article" date="2013" name="Nature">
        <title>Insights into bilaterian evolution from three spiralian genomes.</title>
        <authorList>
            <person name="Simakov O."/>
            <person name="Marletaz F."/>
            <person name="Cho S.J."/>
            <person name="Edsinger-Gonzales E."/>
            <person name="Havlak P."/>
            <person name="Hellsten U."/>
            <person name="Kuo D.H."/>
            <person name="Larsson T."/>
            <person name="Lv J."/>
            <person name="Arendt D."/>
            <person name="Savage R."/>
            <person name="Osoegawa K."/>
            <person name="de Jong P."/>
            <person name="Grimwood J."/>
            <person name="Chapman J.A."/>
            <person name="Shapiro H."/>
            <person name="Aerts A."/>
            <person name="Otillar R.P."/>
            <person name="Terry A.Y."/>
            <person name="Boore J.L."/>
            <person name="Grigoriev I.V."/>
            <person name="Lindberg D.R."/>
            <person name="Seaver E.C."/>
            <person name="Weisblat D.A."/>
            <person name="Putnam N.H."/>
            <person name="Rokhsar D.S."/>
        </authorList>
    </citation>
    <scope>NUCLEOTIDE SEQUENCE</scope>
    <source>
        <strain evidence="2 4">I ESC-2004</strain>
    </source>
</reference>
<keyword evidence="4" id="KW-1185">Reference proteome</keyword>
<organism evidence="2">
    <name type="scientific">Capitella teleta</name>
    <name type="common">Polychaete worm</name>
    <dbReference type="NCBI Taxonomy" id="283909"/>
    <lineage>
        <taxon>Eukaryota</taxon>
        <taxon>Metazoa</taxon>
        <taxon>Spiralia</taxon>
        <taxon>Lophotrochozoa</taxon>
        <taxon>Annelida</taxon>
        <taxon>Polychaeta</taxon>
        <taxon>Sedentaria</taxon>
        <taxon>Scolecida</taxon>
        <taxon>Capitellidae</taxon>
        <taxon>Capitella</taxon>
    </lineage>
</organism>
<dbReference type="EMBL" id="KB294417">
    <property type="protein sequence ID" value="ELU14578.1"/>
    <property type="molecule type" value="Genomic_DNA"/>
</dbReference>
<name>R7V6T0_CAPTE</name>
<dbReference type="Proteomes" id="UP000014760">
    <property type="component" value="Unassembled WGS sequence"/>
</dbReference>
<reference evidence="3" key="3">
    <citation type="submission" date="2015-06" db="UniProtKB">
        <authorList>
            <consortium name="EnsemblMetazoa"/>
        </authorList>
    </citation>
    <scope>IDENTIFICATION</scope>
</reference>
<protein>
    <submittedName>
        <fullName evidence="2 3">Uncharacterized protein</fullName>
    </submittedName>
</protein>
<sequence>MERARMRNLNIQRKLDLKISDIHNGQNVQMSRIAAEQKHLKRVLQEMKDARRREMQGRAILPRGLSDRHVQMLRDAREEAAGTSISLGEFDKKMAKFKDKRRVFRNNWQKYACSGRGADGSGRSSLHVAERCIVTNVHFNPYSKADKDKSLIRHLQMLNIDAPSLLPARFYCEEDEDDEETSEMAQSSTDSPLPLMDANELQRNHTTYEPSKASQSSPNLKSIQCDPNKEDAFEGVMFDTSKPVDCAGDTNDVPSDPRSGTPESNAIARGFTMS</sequence>
<proteinExistence type="predicted"/>
<feature type="compositionally biased region" description="Polar residues" evidence="1">
    <location>
        <begin position="204"/>
        <end position="222"/>
    </location>
</feature>
<dbReference type="AlphaFoldDB" id="R7V6T0"/>
<evidence type="ECO:0000256" key="1">
    <source>
        <dbReference type="SAM" id="MobiDB-lite"/>
    </source>
</evidence>
<evidence type="ECO:0000313" key="3">
    <source>
        <dbReference type="EnsemblMetazoa" id="CapteP211002"/>
    </source>
</evidence>